<comment type="similarity">
    <text evidence="4">Belongs to the cytochrome b560 family.</text>
</comment>
<keyword evidence="6" id="KW-0813">Transport</keyword>
<protein>
    <recommendedName>
        <fullName evidence="5">Succinate dehydrogenase cytochrome b556 subunit</fullName>
    </recommendedName>
</protein>
<evidence type="ECO:0000256" key="13">
    <source>
        <dbReference type="ARBA" id="ARBA00022982"/>
    </source>
</evidence>
<dbReference type="Gene3D" id="1.20.1300.10">
    <property type="entry name" value="Fumarate reductase/succinate dehydrogenase, transmembrane subunit"/>
    <property type="match status" value="1"/>
</dbReference>
<proteinExistence type="inferred from homology"/>
<name>A0A2S0VXF1_9ALTE</name>
<evidence type="ECO:0000256" key="10">
    <source>
        <dbReference type="ARBA" id="ARBA00022617"/>
    </source>
</evidence>
<comment type="cofactor">
    <cofactor evidence="18">
        <name>heme</name>
        <dbReference type="ChEBI" id="CHEBI:30413"/>
    </cofactor>
    <text evidence="18">The heme is bound between the two transmembrane subunits.</text>
</comment>
<dbReference type="GO" id="GO:0046872">
    <property type="term" value="F:metal ion binding"/>
    <property type="evidence" value="ECO:0007669"/>
    <property type="project" value="UniProtKB-KW"/>
</dbReference>
<dbReference type="Pfam" id="PF01127">
    <property type="entry name" value="Sdh_cyt"/>
    <property type="match status" value="1"/>
</dbReference>
<dbReference type="GO" id="GO:0006099">
    <property type="term" value="P:tricarboxylic acid cycle"/>
    <property type="evidence" value="ECO:0007669"/>
    <property type="project" value="UniProtKB-KW"/>
</dbReference>
<dbReference type="GO" id="GO:0005886">
    <property type="term" value="C:plasma membrane"/>
    <property type="evidence" value="ECO:0007669"/>
    <property type="project" value="UniProtKB-SubCell"/>
</dbReference>
<keyword evidence="14 19" id="KW-1133">Transmembrane helix</keyword>
<organism evidence="20 21">
    <name type="scientific">Saccharobesus litoralis</name>
    <dbReference type="NCBI Taxonomy" id="2172099"/>
    <lineage>
        <taxon>Bacteria</taxon>
        <taxon>Pseudomonadati</taxon>
        <taxon>Pseudomonadota</taxon>
        <taxon>Gammaproteobacteria</taxon>
        <taxon>Alteromonadales</taxon>
        <taxon>Alteromonadaceae</taxon>
        <taxon>Saccharobesus</taxon>
    </lineage>
</organism>
<evidence type="ECO:0000256" key="11">
    <source>
        <dbReference type="ARBA" id="ARBA00022692"/>
    </source>
</evidence>
<dbReference type="NCBIfam" id="NF007021">
    <property type="entry name" value="PRK09487.1"/>
    <property type="match status" value="1"/>
</dbReference>
<evidence type="ECO:0000256" key="19">
    <source>
        <dbReference type="SAM" id="Phobius"/>
    </source>
</evidence>
<evidence type="ECO:0000313" key="21">
    <source>
        <dbReference type="Proteomes" id="UP000244441"/>
    </source>
</evidence>
<keyword evidence="12 18" id="KW-0479">Metal-binding</keyword>
<sequence>MGRTVKKQRPVNLELNTISFPASAIASILHRVSGVIMFVAMGLLMWAFATSLSSQEGFDTVKSIFDTFIVKFIIWGTITALLYHMLGGFRHLIMDMGYWEELESGNASAKATIVLTVVLSIGAGVLVW</sequence>
<keyword evidence="16 19" id="KW-0472">Membrane</keyword>
<keyword evidence="21" id="KW-1185">Reference proteome</keyword>
<reference evidence="20 21" key="1">
    <citation type="submission" date="2018-01" db="EMBL/GenBank/DDBJ databases">
        <title>Genome sequence of a Cantenovulum-like bacteria.</title>
        <authorList>
            <person name="Tan W.R."/>
            <person name="Lau N.-S."/>
            <person name="Go F."/>
            <person name="Amirul A.-A.A."/>
        </authorList>
    </citation>
    <scope>NUCLEOTIDE SEQUENCE [LARGE SCALE GENOMIC DNA]</scope>
    <source>
        <strain evidence="20 21">CCB-QB4</strain>
    </source>
</reference>
<comment type="pathway">
    <text evidence="3">Carbohydrate metabolism; tricarboxylic acid cycle.</text>
</comment>
<dbReference type="InterPro" id="IPR000701">
    <property type="entry name" value="SuccDH_FuR_B_TM-su"/>
</dbReference>
<evidence type="ECO:0000256" key="12">
    <source>
        <dbReference type="ARBA" id="ARBA00022723"/>
    </source>
</evidence>
<keyword evidence="13" id="KW-0249">Electron transport</keyword>
<evidence type="ECO:0000256" key="2">
    <source>
        <dbReference type="ARBA" id="ARBA00004429"/>
    </source>
</evidence>
<dbReference type="PIRSF" id="PIRSF000178">
    <property type="entry name" value="SDH_cyt_b560"/>
    <property type="match status" value="1"/>
</dbReference>
<dbReference type="GO" id="GO:0009055">
    <property type="term" value="F:electron transfer activity"/>
    <property type="evidence" value="ECO:0007669"/>
    <property type="project" value="InterPro"/>
</dbReference>
<evidence type="ECO:0000256" key="17">
    <source>
        <dbReference type="ARBA" id="ARBA00025912"/>
    </source>
</evidence>
<dbReference type="NCBIfam" id="TIGR02970">
    <property type="entry name" value="succ_dehyd_cytB"/>
    <property type="match status" value="1"/>
</dbReference>
<comment type="subcellular location">
    <subcellularLocation>
        <location evidence="2">Cell inner membrane</location>
        <topology evidence="2">Multi-pass membrane protein</topology>
    </subcellularLocation>
</comment>
<feature type="transmembrane region" description="Helical" evidence="19">
    <location>
        <begin position="68"/>
        <end position="86"/>
    </location>
</feature>
<keyword evidence="9" id="KW-0816">Tricarboxylic acid cycle</keyword>
<evidence type="ECO:0000256" key="7">
    <source>
        <dbReference type="ARBA" id="ARBA00022475"/>
    </source>
</evidence>
<feature type="transmembrane region" description="Helical" evidence="19">
    <location>
        <begin position="28"/>
        <end position="48"/>
    </location>
</feature>
<dbReference type="AlphaFoldDB" id="A0A2S0VXF1"/>
<dbReference type="PANTHER" id="PTHR10978:SF5">
    <property type="entry name" value="SUCCINATE DEHYDROGENASE CYTOCHROME B560 SUBUNIT, MITOCHONDRIAL"/>
    <property type="match status" value="1"/>
</dbReference>
<dbReference type="CDD" id="cd03499">
    <property type="entry name" value="SQR_TypeC_SdhC"/>
    <property type="match status" value="1"/>
</dbReference>
<evidence type="ECO:0000256" key="3">
    <source>
        <dbReference type="ARBA" id="ARBA00005163"/>
    </source>
</evidence>
<dbReference type="InterPro" id="IPR034804">
    <property type="entry name" value="SQR/QFR_C/D"/>
</dbReference>
<gene>
    <name evidence="20" type="ORF">C2869_02260</name>
</gene>
<keyword evidence="7" id="KW-1003">Cell membrane</keyword>
<evidence type="ECO:0000256" key="4">
    <source>
        <dbReference type="ARBA" id="ARBA00007244"/>
    </source>
</evidence>
<evidence type="ECO:0000313" key="20">
    <source>
        <dbReference type="EMBL" id="AWB68884.1"/>
    </source>
</evidence>
<evidence type="ECO:0000256" key="15">
    <source>
        <dbReference type="ARBA" id="ARBA00023004"/>
    </source>
</evidence>
<keyword evidence="11 19" id="KW-0812">Transmembrane</keyword>
<keyword evidence="10 18" id="KW-0349">Heme</keyword>
<keyword evidence="15 18" id="KW-0408">Iron</keyword>
<evidence type="ECO:0000256" key="16">
    <source>
        <dbReference type="ARBA" id="ARBA00023136"/>
    </source>
</evidence>
<dbReference type="OrthoDB" id="9799441at2"/>
<dbReference type="PANTHER" id="PTHR10978">
    <property type="entry name" value="SUCCINATE DEHYDROGENASE CYTOCHROME B560 SUBUNIT"/>
    <property type="match status" value="1"/>
</dbReference>
<dbReference type="Proteomes" id="UP000244441">
    <property type="component" value="Chromosome"/>
</dbReference>
<accession>A0A2S0VXF1</accession>
<comment type="subunit">
    <text evidence="17">Part of an enzyme complex containing four subunits: a flavoprotein, an iron-sulfur protein, plus two membrane-anchoring proteins, SdhC and SdhD. The complex can form homotrimers.</text>
</comment>
<dbReference type="FunFam" id="1.20.1300.10:FF:000005">
    <property type="entry name" value="Succinate dehydrogenase cytochrome b556 subunit"/>
    <property type="match status" value="1"/>
</dbReference>
<evidence type="ECO:0000256" key="6">
    <source>
        <dbReference type="ARBA" id="ARBA00022448"/>
    </source>
</evidence>
<keyword evidence="8" id="KW-0997">Cell inner membrane</keyword>
<dbReference type="KEGG" id="cate:C2869_02260"/>
<comment type="function">
    <text evidence="1">Membrane-anchoring subunit of succinate dehydrogenase (SDH).</text>
</comment>
<dbReference type="EMBL" id="CP026604">
    <property type="protein sequence ID" value="AWB68884.1"/>
    <property type="molecule type" value="Genomic_DNA"/>
</dbReference>
<evidence type="ECO:0000256" key="5">
    <source>
        <dbReference type="ARBA" id="ARBA00020076"/>
    </source>
</evidence>
<dbReference type="InterPro" id="IPR014314">
    <property type="entry name" value="Succ_DH_cytb556"/>
</dbReference>
<evidence type="ECO:0000256" key="18">
    <source>
        <dbReference type="PIRSR" id="PIRSR000178-1"/>
    </source>
</evidence>
<evidence type="ECO:0000256" key="9">
    <source>
        <dbReference type="ARBA" id="ARBA00022532"/>
    </source>
</evidence>
<evidence type="ECO:0000256" key="1">
    <source>
        <dbReference type="ARBA" id="ARBA00004050"/>
    </source>
</evidence>
<dbReference type="SUPFAM" id="SSF81343">
    <property type="entry name" value="Fumarate reductase respiratory complex transmembrane subunits"/>
    <property type="match status" value="1"/>
</dbReference>
<evidence type="ECO:0000256" key="14">
    <source>
        <dbReference type="ARBA" id="ARBA00022989"/>
    </source>
</evidence>
<feature type="binding site" description="axial binding residue" evidence="18">
    <location>
        <position position="84"/>
    </location>
    <ligand>
        <name>heme</name>
        <dbReference type="ChEBI" id="CHEBI:30413"/>
        <note>ligand shared with second transmembrane subunit</note>
    </ligand>
    <ligandPart>
        <name>Fe</name>
        <dbReference type="ChEBI" id="CHEBI:18248"/>
    </ligandPart>
</feature>
<evidence type="ECO:0000256" key="8">
    <source>
        <dbReference type="ARBA" id="ARBA00022519"/>
    </source>
</evidence>